<gene>
    <name evidence="1" type="ORF">SDC9_110631</name>
</gene>
<dbReference type="EMBL" id="VSSQ01019581">
    <property type="protein sequence ID" value="MPM63748.1"/>
    <property type="molecule type" value="Genomic_DNA"/>
</dbReference>
<proteinExistence type="inferred from homology"/>
<dbReference type="InterPro" id="IPR005501">
    <property type="entry name" value="LamB/YcsF/PxpA-like"/>
</dbReference>
<dbReference type="GO" id="GO:0005975">
    <property type="term" value="P:carbohydrate metabolic process"/>
    <property type="evidence" value="ECO:0007669"/>
    <property type="project" value="InterPro"/>
</dbReference>
<dbReference type="NCBIfam" id="NF003816">
    <property type="entry name" value="PRK05406.1-5"/>
    <property type="match status" value="1"/>
</dbReference>
<evidence type="ECO:0008006" key="2">
    <source>
        <dbReference type="Google" id="ProtNLM"/>
    </source>
</evidence>
<name>A0A645BFB5_9ZZZZ</name>
<dbReference type="Gene3D" id="3.20.20.370">
    <property type="entry name" value="Glycoside hydrolase/deacetylase"/>
    <property type="match status" value="1"/>
</dbReference>
<dbReference type="SUPFAM" id="SSF88713">
    <property type="entry name" value="Glycoside hydrolase/deacetylase"/>
    <property type="match status" value="1"/>
</dbReference>
<dbReference type="HAMAP" id="MF_00691">
    <property type="entry name" value="PxpA"/>
    <property type="match status" value="1"/>
</dbReference>
<dbReference type="NCBIfam" id="NF003814">
    <property type="entry name" value="PRK05406.1-3"/>
    <property type="match status" value="1"/>
</dbReference>
<dbReference type="PANTHER" id="PTHR30292:SF0">
    <property type="entry name" value="5-OXOPROLINASE SUBUNIT A"/>
    <property type="match status" value="1"/>
</dbReference>
<dbReference type="CDD" id="cd10787">
    <property type="entry name" value="LamB_YcsF_like"/>
    <property type="match status" value="1"/>
</dbReference>
<evidence type="ECO:0000313" key="1">
    <source>
        <dbReference type="EMBL" id="MPM63748.1"/>
    </source>
</evidence>
<dbReference type="AlphaFoldDB" id="A0A645BFB5"/>
<sequence>MSKRMDLNCDMGESFGVYKYGADEEIIAEITSANIACGWHAGDPNVMNHTIELCKRNSVSAGAHPGFPDLVGFGRRNMNIAPKDVRNDVIYQLGALQGFAKSHGVPLQHVKAHGNLYNMAAKDQAMAAAIAEAVATVDSSLILVGLSGSLLCLEGKAAGLKVAQEVFADRGYRRDGSLVPRGEPGAMIHSPEEAAKRMIQLMEKGFLFANDGSALELEAHTICMHGDTPGAASYAKAIRMQLEQMGVEIVTMSEVIR</sequence>
<organism evidence="1">
    <name type="scientific">bioreactor metagenome</name>
    <dbReference type="NCBI Taxonomy" id="1076179"/>
    <lineage>
        <taxon>unclassified sequences</taxon>
        <taxon>metagenomes</taxon>
        <taxon>ecological metagenomes</taxon>
    </lineage>
</organism>
<reference evidence="1" key="1">
    <citation type="submission" date="2019-08" db="EMBL/GenBank/DDBJ databases">
        <authorList>
            <person name="Kucharzyk K."/>
            <person name="Murdoch R.W."/>
            <person name="Higgins S."/>
            <person name="Loffler F."/>
        </authorList>
    </citation>
    <scope>NUCLEOTIDE SEQUENCE</scope>
</reference>
<accession>A0A645BFB5</accession>
<dbReference type="PANTHER" id="PTHR30292">
    <property type="entry name" value="UNCHARACTERIZED PROTEIN YBGL-RELATED"/>
    <property type="match status" value="1"/>
</dbReference>
<dbReference type="Pfam" id="PF03746">
    <property type="entry name" value="LamB_YcsF"/>
    <property type="match status" value="1"/>
</dbReference>
<protein>
    <recommendedName>
        <fullName evidence="2">5-oxoprolinase subunit A</fullName>
    </recommendedName>
</protein>
<comment type="caution">
    <text evidence="1">The sequence shown here is derived from an EMBL/GenBank/DDBJ whole genome shotgun (WGS) entry which is preliminary data.</text>
</comment>
<dbReference type="InterPro" id="IPR011330">
    <property type="entry name" value="Glyco_hydro/deAcase_b/a-brl"/>
</dbReference>